<keyword evidence="11" id="KW-0739">Sodium transport</keyword>
<evidence type="ECO:0000256" key="9">
    <source>
        <dbReference type="ARBA" id="ARBA00023136"/>
    </source>
</evidence>
<keyword evidence="7" id="KW-0915">Sodium</keyword>
<keyword evidence="9 14" id="KW-0472">Membrane</keyword>
<dbReference type="Gene3D" id="1.20.1730.10">
    <property type="entry name" value="Sodium/glucose cotransporter"/>
    <property type="match status" value="1"/>
</dbReference>
<evidence type="ECO:0000256" key="4">
    <source>
        <dbReference type="ARBA" id="ARBA00022475"/>
    </source>
</evidence>
<evidence type="ECO:0000256" key="14">
    <source>
        <dbReference type="SAM" id="Phobius"/>
    </source>
</evidence>
<evidence type="ECO:0000256" key="5">
    <source>
        <dbReference type="ARBA" id="ARBA00022692"/>
    </source>
</evidence>
<dbReference type="PANTHER" id="PTHR42985:SF40">
    <property type="entry name" value="LD47995P-RELATED"/>
    <property type="match status" value="1"/>
</dbReference>
<dbReference type="InterPro" id="IPR038377">
    <property type="entry name" value="Na/Glc_symporter_sf"/>
</dbReference>
<dbReference type="PROSITE" id="PS50283">
    <property type="entry name" value="NA_SOLUT_SYMP_3"/>
    <property type="match status" value="1"/>
</dbReference>
<protein>
    <submittedName>
        <fullName evidence="16">Sodium-coupled monocarboxylate transporter 1-like</fullName>
    </submittedName>
</protein>
<evidence type="ECO:0000313" key="15">
    <source>
        <dbReference type="Proteomes" id="UP000695022"/>
    </source>
</evidence>
<evidence type="ECO:0000256" key="12">
    <source>
        <dbReference type="ARBA" id="ARBA00036099"/>
    </source>
</evidence>
<feature type="transmembrane region" description="Helical" evidence="14">
    <location>
        <begin position="55"/>
        <end position="77"/>
    </location>
</feature>
<keyword evidence="6 14" id="KW-1133">Transmembrane helix</keyword>
<comment type="catalytic activity">
    <reaction evidence="12">
        <text>iodide(out) + 2 Na(+)(out) = iodide(in) + 2 Na(+)(in)</text>
        <dbReference type="Rhea" id="RHEA:71207"/>
        <dbReference type="ChEBI" id="CHEBI:16382"/>
        <dbReference type="ChEBI" id="CHEBI:29101"/>
    </reaction>
</comment>
<proteinExistence type="inferred from homology"/>
<feature type="transmembrane region" description="Helical" evidence="14">
    <location>
        <begin position="165"/>
        <end position="184"/>
    </location>
</feature>
<keyword evidence="5 14" id="KW-0812">Transmembrane</keyword>
<feature type="transmembrane region" description="Helical" evidence="14">
    <location>
        <begin position="416"/>
        <end position="438"/>
    </location>
</feature>
<organism evidence="15 16">
    <name type="scientific">Priapulus caudatus</name>
    <name type="common">Priapulid worm</name>
    <dbReference type="NCBI Taxonomy" id="37621"/>
    <lineage>
        <taxon>Eukaryota</taxon>
        <taxon>Metazoa</taxon>
        <taxon>Ecdysozoa</taxon>
        <taxon>Scalidophora</taxon>
        <taxon>Priapulida</taxon>
        <taxon>Priapulimorpha</taxon>
        <taxon>Priapulimorphida</taxon>
        <taxon>Priapulidae</taxon>
        <taxon>Priapulus</taxon>
    </lineage>
</organism>
<evidence type="ECO:0000256" key="2">
    <source>
        <dbReference type="ARBA" id="ARBA00006434"/>
    </source>
</evidence>
<feature type="transmembrane region" description="Helical" evidence="14">
    <location>
        <begin position="445"/>
        <end position="467"/>
    </location>
</feature>
<keyword evidence="8" id="KW-0406">Ion transport</keyword>
<feature type="transmembrane region" description="Helical" evidence="14">
    <location>
        <begin position="524"/>
        <end position="544"/>
    </location>
</feature>
<dbReference type="GeneID" id="106813389"/>
<comment type="similarity">
    <text evidence="2 13">Belongs to the sodium:solute symporter (SSF) (TC 2.A.21) family.</text>
</comment>
<name>A0ABM1ELE0_PRICU</name>
<evidence type="ECO:0000256" key="6">
    <source>
        <dbReference type="ARBA" id="ARBA00022989"/>
    </source>
</evidence>
<feature type="transmembrane region" description="Helical" evidence="14">
    <location>
        <begin position="132"/>
        <end position="153"/>
    </location>
</feature>
<dbReference type="PROSITE" id="PS00456">
    <property type="entry name" value="NA_SOLUT_SYMP_1"/>
    <property type="match status" value="1"/>
</dbReference>
<dbReference type="InterPro" id="IPR018212">
    <property type="entry name" value="Na/solute_symporter_CS"/>
</dbReference>
<accession>A0ABM1ELE0</accession>
<dbReference type="Pfam" id="PF00474">
    <property type="entry name" value="SSF"/>
    <property type="match status" value="2"/>
</dbReference>
<comment type="subcellular location">
    <subcellularLocation>
        <location evidence="1">Cell membrane</location>
        <topology evidence="1">Multi-pass membrane protein</topology>
    </subcellularLocation>
</comment>
<dbReference type="InterPro" id="IPR001734">
    <property type="entry name" value="Na/solute_symporter"/>
</dbReference>
<evidence type="ECO:0000256" key="13">
    <source>
        <dbReference type="RuleBase" id="RU362091"/>
    </source>
</evidence>
<dbReference type="Proteomes" id="UP000695022">
    <property type="component" value="Unplaced"/>
</dbReference>
<evidence type="ECO:0000313" key="16">
    <source>
        <dbReference type="RefSeq" id="XP_014673011.1"/>
    </source>
</evidence>
<dbReference type="PANTHER" id="PTHR42985">
    <property type="entry name" value="SODIUM-COUPLED MONOCARBOXYLATE TRANSPORTER"/>
    <property type="match status" value="1"/>
</dbReference>
<evidence type="ECO:0000256" key="11">
    <source>
        <dbReference type="ARBA" id="ARBA00023201"/>
    </source>
</evidence>
<keyword evidence="10" id="KW-0325">Glycoprotein</keyword>
<feature type="transmembrane region" description="Helical" evidence="14">
    <location>
        <begin position="387"/>
        <end position="410"/>
    </location>
</feature>
<keyword evidence="4" id="KW-1003">Cell membrane</keyword>
<gene>
    <name evidence="16" type="primary">LOC106813389</name>
</gene>
<evidence type="ECO:0000256" key="8">
    <source>
        <dbReference type="ARBA" id="ARBA00023065"/>
    </source>
</evidence>
<feature type="transmembrane region" description="Helical" evidence="14">
    <location>
        <begin position="89"/>
        <end position="111"/>
    </location>
</feature>
<feature type="transmembrane region" description="Helical" evidence="14">
    <location>
        <begin position="196"/>
        <end position="219"/>
    </location>
</feature>
<reference evidence="16" key="1">
    <citation type="submission" date="2025-08" db="UniProtKB">
        <authorList>
            <consortium name="RefSeq"/>
        </authorList>
    </citation>
    <scope>IDENTIFICATION</scope>
</reference>
<dbReference type="InterPro" id="IPR051163">
    <property type="entry name" value="Sodium:Solute_Symporter_SSF"/>
</dbReference>
<keyword evidence="15" id="KW-1185">Reference proteome</keyword>
<sequence length="601" mass="64141">MSPPSQSLTFTVVDGVVFGASLLVSAGIGVYYAIRGRHGQQTTSDYYVGNKKMSIFPVSLSLLASFISAIAVVGVPAEVYYYGLEMTTYSLSGFVAFPLACLVYLPVYHRLAEKRDVTSAYEYLELRFNKPVRILGTLVYVIMTFTYMAIVLYTPALALAQVTGISLSATIIVSGTVCTFYTTLGGMRAVVWTDALQMVILFAGLIAIVIGGLVSIGGFSNMWESAKRGGRDRLFKQVFGNGASAKILRYVNRGWNTKELLGKFMSICTERIGNFLTGCGAPVYSQSKQIHSILPGKLQDGEAPSCLADAPFITPMDSDIVPVFAIEMLSVVNGASGLFVAACYSAALSTVSSGVNSLAAVFLFDFIQPQYALKHGHAMSQVTATRVSKWLACGFGIASVGLSLLCQYLTSTVIRLANIIFAIAGGPLLGLFTLGILFPKVNSNGAASGVVSSLLIIGSIGIGSQFIDNRREMLPLSVAGCAFTNMSDAAASTASPANLTTNPFIAPIAEDRHWWTYLLRISHFYYALIAVIICIVVGVVVSAMTGNNKSVDPDLLFTPVTKLSWCMPPVRVPADDTDAAAKVPADDTDAAAKVVMYSNRE</sequence>
<feature type="transmembrane region" description="Helical" evidence="14">
    <location>
        <begin position="12"/>
        <end position="34"/>
    </location>
</feature>
<evidence type="ECO:0000256" key="10">
    <source>
        <dbReference type="ARBA" id="ARBA00023180"/>
    </source>
</evidence>
<dbReference type="RefSeq" id="XP_014673011.1">
    <property type="nucleotide sequence ID" value="XM_014817525.1"/>
</dbReference>
<evidence type="ECO:0000256" key="7">
    <source>
        <dbReference type="ARBA" id="ARBA00023053"/>
    </source>
</evidence>
<evidence type="ECO:0000256" key="1">
    <source>
        <dbReference type="ARBA" id="ARBA00004651"/>
    </source>
</evidence>
<evidence type="ECO:0000256" key="3">
    <source>
        <dbReference type="ARBA" id="ARBA00022448"/>
    </source>
</evidence>
<keyword evidence="3" id="KW-0813">Transport</keyword>